<sequence length="43" mass="4863">MVKQKGLDFFSRACHVNLAGSKHDLHGWITRPCPFNSLDHGLQ</sequence>
<gene>
    <name evidence="1" type="ORF">F383_00679</name>
</gene>
<dbReference type="Proteomes" id="UP000032142">
    <property type="component" value="Unassembled WGS sequence"/>
</dbReference>
<accession>A0A0B0PL45</accession>
<proteinExistence type="predicted"/>
<name>A0A0B0PL45_GOSAR</name>
<organism evidence="1 2">
    <name type="scientific">Gossypium arboreum</name>
    <name type="common">Tree cotton</name>
    <name type="synonym">Gossypium nanking</name>
    <dbReference type="NCBI Taxonomy" id="29729"/>
    <lineage>
        <taxon>Eukaryota</taxon>
        <taxon>Viridiplantae</taxon>
        <taxon>Streptophyta</taxon>
        <taxon>Embryophyta</taxon>
        <taxon>Tracheophyta</taxon>
        <taxon>Spermatophyta</taxon>
        <taxon>Magnoliopsida</taxon>
        <taxon>eudicotyledons</taxon>
        <taxon>Gunneridae</taxon>
        <taxon>Pentapetalae</taxon>
        <taxon>rosids</taxon>
        <taxon>malvids</taxon>
        <taxon>Malvales</taxon>
        <taxon>Malvaceae</taxon>
        <taxon>Malvoideae</taxon>
        <taxon>Gossypium</taxon>
    </lineage>
</organism>
<dbReference type="AlphaFoldDB" id="A0A0B0PL45"/>
<protein>
    <submittedName>
        <fullName evidence="1">Uncharacterized protein</fullName>
    </submittedName>
</protein>
<keyword evidence="2" id="KW-1185">Reference proteome</keyword>
<dbReference type="EMBL" id="KN440141">
    <property type="protein sequence ID" value="KHG27173.1"/>
    <property type="molecule type" value="Genomic_DNA"/>
</dbReference>
<evidence type="ECO:0000313" key="1">
    <source>
        <dbReference type="EMBL" id="KHG27173.1"/>
    </source>
</evidence>
<evidence type="ECO:0000313" key="2">
    <source>
        <dbReference type="Proteomes" id="UP000032142"/>
    </source>
</evidence>
<reference evidence="2" key="1">
    <citation type="submission" date="2014-09" db="EMBL/GenBank/DDBJ databases">
        <authorList>
            <person name="Mudge J."/>
            <person name="Ramaraj T."/>
            <person name="Lindquist I.E."/>
            <person name="Bharti A.K."/>
            <person name="Sundararajan A."/>
            <person name="Cameron C.T."/>
            <person name="Woodward J.E."/>
            <person name="May G.D."/>
            <person name="Brubaker C."/>
            <person name="Broadhvest J."/>
            <person name="Wilkins T.A."/>
        </authorList>
    </citation>
    <scope>NUCLEOTIDE SEQUENCE</scope>
    <source>
        <strain evidence="2">cv. AKA8401</strain>
    </source>
</reference>